<evidence type="ECO:0000256" key="2">
    <source>
        <dbReference type="PROSITE-ProRule" id="PRU00192"/>
    </source>
</evidence>
<dbReference type="PRINTS" id="PR00452">
    <property type="entry name" value="SH3DOMAIN"/>
</dbReference>
<feature type="compositionally biased region" description="Basic and acidic residues" evidence="3">
    <location>
        <begin position="107"/>
        <end position="123"/>
    </location>
</feature>
<feature type="compositionally biased region" description="Polar residues" evidence="3">
    <location>
        <begin position="21"/>
        <end position="36"/>
    </location>
</feature>
<feature type="region of interest" description="Disordered" evidence="3">
    <location>
        <begin position="1"/>
        <end position="71"/>
    </location>
</feature>
<dbReference type="Gene3D" id="2.30.30.40">
    <property type="entry name" value="SH3 Domains"/>
    <property type="match status" value="5"/>
</dbReference>
<evidence type="ECO:0000313" key="5">
    <source>
        <dbReference type="EMBL" id="TWW58790.1"/>
    </source>
</evidence>
<feature type="domain" description="SH3" evidence="4">
    <location>
        <begin position="476"/>
        <end position="535"/>
    </location>
</feature>
<feature type="compositionally biased region" description="Low complexity" evidence="3">
    <location>
        <begin position="283"/>
        <end position="294"/>
    </location>
</feature>
<dbReference type="InterPro" id="IPR001452">
    <property type="entry name" value="SH3_domain"/>
</dbReference>
<feature type="domain" description="SH3" evidence="4">
    <location>
        <begin position="635"/>
        <end position="694"/>
    </location>
</feature>
<name>A0A5C6MZD5_9TELE</name>
<feature type="compositionally biased region" description="Pro residues" evidence="3">
    <location>
        <begin position="197"/>
        <end position="209"/>
    </location>
</feature>
<dbReference type="InterPro" id="IPR036028">
    <property type="entry name" value="SH3-like_dom_sf"/>
</dbReference>
<sequence>TSKKPIDGGLSVNHHHPSESPACTRSVTVHWNSTEEPLTVAPPPPEHSQAPVPLPRSKQRKQPPAEENQGQILVQLGEDCDTLRSDPGETASNKYLNELLEVFSLSNEREENSHSADGVREGEDAGGDMSHNHRNIRDRIQAFESSAEASEPAKPDPEPRKVTTRPPVATKPSVAIRPLFNHSVDDDSQNVSHVNNPPAPAPKPQPPKKPVGLAIKGELETLHSKGSISNRSHPPKLTRSSCVFDEDPLPVPPLKLAKEPLKPNLNINNHNSTTVLQNQNEDSPSNNVPVNRSSFAKQSGTRRPTTIRIPNMSQDNPPPLPARKPVGELVLPPRRLNKTKSLPPRPPPAKSGPGGPPPPSIQSTGRSKSASWDTPAKNQSHRKGPVLPPRPNPGHRLYNKYTLQLPHGIAAINYGGSQSEELSFQKNEVLVLIEEIDLDTYECQIGDERGRVHKSHMKIITPLNSVGDSPPPQYTDCGLTVQAVYDFSPEGPGELSLRAGDVVTMVEQVDTEWYTGTCRGTTGFFPITYVKILSNSPRTLPARKTKPPAATVSGPRCVARFDFEGEHGDELTFSEGDVIQLKAYVGQDWARGQLGTLIGIFPLNFVEVIEDLPPPPSQQHLQPNKASEAAKPAQAGAEWVVALYDFAGNSEGDLSFQQGDRIQISRHMDGGWSCGRLDGREGIFPTAFVESAGPQPPEDRTEATAALRGRALYDFSSDSDEELSLQVGDIITNLESIDEEWFVGDLRGKRALVPKNYIQVL</sequence>
<protein>
    <submittedName>
        <fullName evidence="5">SH3 domain-containing protein 19 ADAM-binding protein</fullName>
    </submittedName>
</protein>
<feature type="compositionally biased region" description="Basic and acidic residues" evidence="3">
    <location>
        <begin position="151"/>
        <end position="161"/>
    </location>
</feature>
<dbReference type="InterPro" id="IPR050384">
    <property type="entry name" value="Endophilin_SH3RF"/>
</dbReference>
<dbReference type="Pfam" id="PF14604">
    <property type="entry name" value="SH3_9"/>
    <property type="match status" value="1"/>
</dbReference>
<dbReference type="AlphaFoldDB" id="A0A5C6MZD5"/>
<dbReference type="PROSITE" id="PS50002">
    <property type="entry name" value="SH3"/>
    <property type="match status" value="5"/>
</dbReference>
<feature type="compositionally biased region" description="Polar residues" evidence="3">
    <location>
        <begin position="361"/>
        <end position="378"/>
    </location>
</feature>
<dbReference type="EMBL" id="RHFK02000019">
    <property type="protein sequence ID" value="TWW58790.1"/>
    <property type="molecule type" value="Genomic_DNA"/>
</dbReference>
<evidence type="ECO:0000259" key="4">
    <source>
        <dbReference type="PROSITE" id="PS50002"/>
    </source>
</evidence>
<feature type="non-terminal residue" evidence="5">
    <location>
        <position position="1"/>
    </location>
</feature>
<feature type="region of interest" description="Disordered" evidence="3">
    <location>
        <begin position="105"/>
        <end position="397"/>
    </location>
</feature>
<feature type="compositionally biased region" description="Polar residues" evidence="3">
    <location>
        <begin position="295"/>
        <end position="304"/>
    </location>
</feature>
<feature type="domain" description="SH3" evidence="4">
    <location>
        <begin position="704"/>
        <end position="761"/>
    </location>
</feature>
<dbReference type="CDD" id="cd11816">
    <property type="entry name" value="SH3_Eve1_3"/>
    <property type="match status" value="1"/>
</dbReference>
<evidence type="ECO:0000313" key="6">
    <source>
        <dbReference type="Proteomes" id="UP000324091"/>
    </source>
</evidence>
<dbReference type="PANTHER" id="PTHR14167">
    <property type="entry name" value="SH3 DOMAIN-CONTAINING"/>
    <property type="match status" value="1"/>
</dbReference>
<evidence type="ECO:0000256" key="3">
    <source>
        <dbReference type="SAM" id="MobiDB-lite"/>
    </source>
</evidence>
<accession>A0A5C6MZD5</accession>
<proteinExistence type="predicted"/>
<feature type="compositionally biased region" description="Polar residues" evidence="3">
    <location>
        <begin position="266"/>
        <end position="282"/>
    </location>
</feature>
<dbReference type="PRINTS" id="PR00499">
    <property type="entry name" value="P67PHOX"/>
</dbReference>
<dbReference type="PANTHER" id="PTHR14167:SF48">
    <property type="entry name" value="SH3 DOMAIN-CONTAINING PROTEIN 19"/>
    <property type="match status" value="1"/>
</dbReference>
<dbReference type="InterPro" id="IPR035835">
    <property type="entry name" value="Eve1_SH3_3"/>
</dbReference>
<comment type="caution">
    <text evidence="5">The sequence shown here is derived from an EMBL/GenBank/DDBJ whole genome shotgun (WGS) entry which is preliminary data.</text>
</comment>
<dbReference type="Pfam" id="PF00018">
    <property type="entry name" value="SH3_1"/>
    <property type="match status" value="3"/>
</dbReference>
<feature type="domain" description="SH3" evidence="4">
    <location>
        <begin position="403"/>
        <end position="462"/>
    </location>
</feature>
<dbReference type="SMART" id="SM00326">
    <property type="entry name" value="SH3"/>
    <property type="match status" value="5"/>
</dbReference>
<feature type="compositionally biased region" description="Pro residues" evidence="3">
    <location>
        <begin position="343"/>
        <end position="360"/>
    </location>
</feature>
<evidence type="ECO:0000256" key="1">
    <source>
        <dbReference type="ARBA" id="ARBA00022443"/>
    </source>
</evidence>
<dbReference type="SUPFAM" id="SSF50044">
    <property type="entry name" value="SH3-domain"/>
    <property type="match status" value="5"/>
</dbReference>
<dbReference type="Proteomes" id="UP000324091">
    <property type="component" value="Chromosome 6"/>
</dbReference>
<reference evidence="5 6" key="1">
    <citation type="submission" date="2019-04" db="EMBL/GenBank/DDBJ databases">
        <title>Chromosome genome assembly for Takifugu flavidus.</title>
        <authorList>
            <person name="Xiao S."/>
        </authorList>
    </citation>
    <scope>NUCLEOTIDE SEQUENCE [LARGE SCALE GENOMIC DNA]</scope>
    <source>
        <strain evidence="5">HTHZ2018</strain>
        <tissue evidence="5">Muscle</tissue>
    </source>
</reference>
<feature type="domain" description="SH3" evidence="4">
    <location>
        <begin position="552"/>
        <end position="611"/>
    </location>
</feature>
<keyword evidence="6" id="KW-1185">Reference proteome</keyword>
<organism evidence="5 6">
    <name type="scientific">Takifugu flavidus</name>
    <name type="common">sansaifugu</name>
    <dbReference type="NCBI Taxonomy" id="433684"/>
    <lineage>
        <taxon>Eukaryota</taxon>
        <taxon>Metazoa</taxon>
        <taxon>Chordata</taxon>
        <taxon>Craniata</taxon>
        <taxon>Vertebrata</taxon>
        <taxon>Euteleostomi</taxon>
        <taxon>Actinopterygii</taxon>
        <taxon>Neopterygii</taxon>
        <taxon>Teleostei</taxon>
        <taxon>Neoteleostei</taxon>
        <taxon>Acanthomorphata</taxon>
        <taxon>Eupercaria</taxon>
        <taxon>Tetraodontiformes</taxon>
        <taxon>Tetradontoidea</taxon>
        <taxon>Tetraodontidae</taxon>
        <taxon>Takifugu</taxon>
    </lineage>
</organism>
<keyword evidence="1 2" id="KW-0728">SH3 domain</keyword>
<gene>
    <name evidence="5" type="ORF">D4764_06G0003200</name>
</gene>